<feature type="region of interest" description="Disordered" evidence="1">
    <location>
        <begin position="30"/>
        <end position="51"/>
    </location>
</feature>
<dbReference type="Proteomes" id="UP001413721">
    <property type="component" value="Unassembled WGS sequence"/>
</dbReference>
<evidence type="ECO:0000313" key="4">
    <source>
        <dbReference type="Proteomes" id="UP001413721"/>
    </source>
</evidence>
<evidence type="ECO:0000313" key="3">
    <source>
        <dbReference type="EMBL" id="MEN2989439.1"/>
    </source>
</evidence>
<evidence type="ECO:0008006" key="5">
    <source>
        <dbReference type="Google" id="ProtNLM"/>
    </source>
</evidence>
<keyword evidence="4" id="KW-1185">Reference proteome</keyword>
<evidence type="ECO:0000256" key="1">
    <source>
        <dbReference type="SAM" id="MobiDB-lite"/>
    </source>
</evidence>
<proteinExistence type="predicted"/>
<feature type="chain" id="PRO_5046946424" description="Secreted protein" evidence="2">
    <location>
        <begin position="33"/>
        <end position="124"/>
    </location>
</feature>
<accession>A0ABU9YKV2</accession>
<protein>
    <recommendedName>
        <fullName evidence="5">Secreted protein</fullName>
    </recommendedName>
</protein>
<gene>
    <name evidence="3" type="ORF">WG926_14080</name>
</gene>
<reference evidence="3 4" key="1">
    <citation type="submission" date="2024-03" db="EMBL/GenBank/DDBJ databases">
        <title>High-quality draft genome sequencing of Tistrella sp. BH-R2-4.</title>
        <authorList>
            <person name="Dong C."/>
        </authorList>
    </citation>
    <scope>NUCLEOTIDE SEQUENCE [LARGE SCALE GENOMIC DNA]</scope>
    <source>
        <strain evidence="3 4">BH-R2-4</strain>
    </source>
</reference>
<evidence type="ECO:0000256" key="2">
    <source>
        <dbReference type="SAM" id="SignalP"/>
    </source>
</evidence>
<sequence>MPIKPRAVMITAAAAGPAVLALMLAATAPAAAQDATEETTPAPNAGPVQACPTRDALERSMDSPSGVVPEGCRAVTVNVLESRGERLCLIEFGEGDGGVLDALRDAATRSQWWVRCEALAAAAN</sequence>
<feature type="compositionally biased region" description="Low complexity" evidence="1">
    <location>
        <begin position="30"/>
        <end position="43"/>
    </location>
</feature>
<keyword evidence="2" id="KW-0732">Signal</keyword>
<comment type="caution">
    <text evidence="3">The sequence shown here is derived from an EMBL/GenBank/DDBJ whole genome shotgun (WGS) entry which is preliminary data.</text>
</comment>
<dbReference type="RefSeq" id="WP_345933009.1">
    <property type="nucleotide sequence ID" value="NZ_JBBKTV010000004.1"/>
</dbReference>
<feature type="signal peptide" evidence="2">
    <location>
        <begin position="1"/>
        <end position="32"/>
    </location>
</feature>
<name>A0ABU9YKV2_9PROT</name>
<dbReference type="EMBL" id="JBBKTW010000005">
    <property type="protein sequence ID" value="MEN2989439.1"/>
    <property type="molecule type" value="Genomic_DNA"/>
</dbReference>
<organism evidence="3 4">
    <name type="scientific">Tistrella arctica</name>
    <dbReference type="NCBI Taxonomy" id="3133430"/>
    <lineage>
        <taxon>Bacteria</taxon>
        <taxon>Pseudomonadati</taxon>
        <taxon>Pseudomonadota</taxon>
        <taxon>Alphaproteobacteria</taxon>
        <taxon>Geminicoccales</taxon>
        <taxon>Geminicoccaceae</taxon>
        <taxon>Tistrella</taxon>
    </lineage>
</organism>